<organism evidence="3 4">
    <name type="scientific">Dinoroseobacter shibae (strain DSM 16493 / NCIMB 14021 / DFL 12)</name>
    <dbReference type="NCBI Taxonomy" id="398580"/>
    <lineage>
        <taxon>Bacteria</taxon>
        <taxon>Pseudomonadati</taxon>
        <taxon>Pseudomonadota</taxon>
        <taxon>Alphaproteobacteria</taxon>
        <taxon>Rhodobacterales</taxon>
        <taxon>Roseobacteraceae</taxon>
        <taxon>Dinoroseobacter</taxon>
    </lineage>
</organism>
<dbReference type="KEGG" id="dsh:Dshi_3144"/>
<dbReference type="STRING" id="398580.Dshi_3144"/>
<dbReference type="eggNOG" id="COG1653">
    <property type="taxonomic scope" value="Bacteria"/>
</dbReference>
<dbReference type="CDD" id="cd13585">
    <property type="entry name" value="PBP2_TMBP_like"/>
    <property type="match status" value="1"/>
</dbReference>
<proteinExistence type="inferred from homology"/>
<dbReference type="PANTHER" id="PTHR43649:SF12">
    <property type="entry name" value="DIACETYLCHITOBIOSE BINDING PROTEIN DASA"/>
    <property type="match status" value="1"/>
</dbReference>
<comment type="subcellular location">
    <subcellularLocation>
        <location evidence="1">Periplasm</location>
    </subcellularLocation>
</comment>
<dbReference type="GO" id="GO:0042597">
    <property type="term" value="C:periplasmic space"/>
    <property type="evidence" value="ECO:0007669"/>
    <property type="project" value="UniProtKB-SubCell"/>
</dbReference>
<sequence length="460" mass="51317">MRIQDGYSRANNASQREEEMRKRTFLATVATAALVAMAPVTVSAEELGKYNLLPGKPFEGTTLNILSVVTPQFDGLMLRDEEFTELTGIETEWTFIPFGSLQEKINAEGIAANGTFDVVNYLDSWGPPNAHWLKRIDELMARDGISMDRYPAAFARSAQFEGETLGFPLRAHPQLMFYRKDLIPEPPETWEDVIRIGKELKETNPDIAPLALYYNNDGNRQNLFIWLNFLWAAGADIFNEDGTAAWATPEGIQATKDYIELHTVHQITNPNSLAFVEQDARQSFMQGNSAMMPVWWWAYSGFYNPDSSTLTKDQVGFTGMPSYKGVTKTYAISMPFSISEYSENQEAAWEFLKWLSNPEMDKANAIEREVGGKTIINNVVTHISSLQDPEVNAANDGIQAAAWESLKESDIMPQIPEWSEVGDILSAAIAEAAAGGDVEELMTAAADRADRVLRRAGRIQ</sequence>
<dbReference type="AlphaFoldDB" id="A8LLW8"/>
<dbReference type="SUPFAM" id="SSF53850">
    <property type="entry name" value="Periplasmic binding protein-like II"/>
    <property type="match status" value="1"/>
</dbReference>
<evidence type="ECO:0000313" key="3">
    <source>
        <dbReference type="EMBL" id="ABV94877.1"/>
    </source>
</evidence>
<evidence type="ECO:0000256" key="2">
    <source>
        <dbReference type="ARBA" id="ARBA00008520"/>
    </source>
</evidence>
<name>A8LLW8_DINSH</name>
<comment type="similarity">
    <text evidence="2">Belongs to the bacterial solute-binding protein 1 family.</text>
</comment>
<accession>A8LLW8</accession>
<dbReference type="Proteomes" id="UP000006833">
    <property type="component" value="Chromosome"/>
</dbReference>
<dbReference type="Pfam" id="PF01547">
    <property type="entry name" value="SBP_bac_1"/>
    <property type="match status" value="1"/>
</dbReference>
<dbReference type="HOGENOM" id="CLU_594136_0_0_5"/>
<dbReference type="InterPro" id="IPR006059">
    <property type="entry name" value="SBP"/>
</dbReference>
<keyword evidence="4" id="KW-1185">Reference proteome</keyword>
<protein>
    <submittedName>
        <fullName evidence="3">Sugar ABC transporter, periplasmic sugar-binding protein, putative</fullName>
    </submittedName>
</protein>
<dbReference type="PANTHER" id="PTHR43649">
    <property type="entry name" value="ARABINOSE-BINDING PROTEIN-RELATED"/>
    <property type="match status" value="1"/>
</dbReference>
<evidence type="ECO:0000313" key="4">
    <source>
        <dbReference type="Proteomes" id="UP000006833"/>
    </source>
</evidence>
<reference evidence="4" key="1">
    <citation type="journal article" date="2010" name="ISME J.">
        <title>The complete genome sequence of the algal symbiont Dinoroseobacter shibae: a hitchhiker's guide to life in the sea.</title>
        <authorList>
            <person name="Wagner-Dobler I."/>
            <person name="Ballhausen B."/>
            <person name="Berger M."/>
            <person name="Brinkhoff T."/>
            <person name="Buchholz I."/>
            <person name="Bunk B."/>
            <person name="Cypionka H."/>
            <person name="Daniel R."/>
            <person name="Drepper T."/>
            <person name="Gerdts G."/>
            <person name="Hahnke S."/>
            <person name="Han C."/>
            <person name="Jahn D."/>
            <person name="Kalhoefer D."/>
            <person name="Kiss H."/>
            <person name="Klenk H.P."/>
            <person name="Kyrpides N."/>
            <person name="Liebl W."/>
            <person name="Liesegang H."/>
            <person name="Meincke L."/>
            <person name="Pati A."/>
            <person name="Petersen J."/>
            <person name="Piekarski T."/>
            <person name="Pommerenke C."/>
            <person name="Pradella S."/>
            <person name="Pukall R."/>
            <person name="Rabus R."/>
            <person name="Stackebrandt E."/>
            <person name="Thole S."/>
            <person name="Thompson L."/>
            <person name="Tielen P."/>
            <person name="Tomasch J."/>
            <person name="von Jan M."/>
            <person name="Wanphrut N."/>
            <person name="Wichels A."/>
            <person name="Zech H."/>
            <person name="Simon M."/>
        </authorList>
    </citation>
    <scope>NUCLEOTIDE SEQUENCE [LARGE SCALE GENOMIC DNA]</scope>
    <source>
        <strain evidence="4">DSM 16493 / NCIMB 14021 / DFL 12</strain>
    </source>
</reference>
<dbReference type="Gene3D" id="3.40.190.10">
    <property type="entry name" value="Periplasmic binding protein-like II"/>
    <property type="match status" value="2"/>
</dbReference>
<evidence type="ECO:0000256" key="1">
    <source>
        <dbReference type="ARBA" id="ARBA00004418"/>
    </source>
</evidence>
<dbReference type="InterPro" id="IPR050490">
    <property type="entry name" value="Bact_solute-bd_prot1"/>
</dbReference>
<gene>
    <name evidence="3" type="primary">ugpB3</name>
    <name evidence="3" type="ordered locus">Dshi_3144</name>
</gene>
<dbReference type="EMBL" id="CP000830">
    <property type="protein sequence ID" value="ABV94877.1"/>
    <property type="molecule type" value="Genomic_DNA"/>
</dbReference>